<feature type="signal peptide" evidence="1">
    <location>
        <begin position="1"/>
        <end position="26"/>
    </location>
</feature>
<dbReference type="EMBL" id="JAGFOA010000001">
    <property type="protein sequence ID" value="MBO3662116.1"/>
    <property type="molecule type" value="Genomic_DNA"/>
</dbReference>
<name>A0A939TPI7_9MICO</name>
<sequence length="161" mass="17033">MSVTISLIPLALAAAGLLTAGTAAHAGDALASRTTRGERAVGLRTRLKDRGLLEHALADIGATDITVGEEVAAAFGDIRIEMAQDDDGIWQAHVTGEHSDGELTERGTELLAELDAAYALRVQQAVAQRIRERADAAGFELASEQREGDTVTMTLTVKDRL</sequence>
<keyword evidence="1" id="KW-0732">Signal</keyword>
<evidence type="ECO:0008006" key="4">
    <source>
        <dbReference type="Google" id="ProtNLM"/>
    </source>
</evidence>
<evidence type="ECO:0000313" key="2">
    <source>
        <dbReference type="EMBL" id="MBO3662116.1"/>
    </source>
</evidence>
<evidence type="ECO:0000256" key="1">
    <source>
        <dbReference type="SAM" id="SignalP"/>
    </source>
</evidence>
<reference evidence="2" key="1">
    <citation type="submission" date="2021-03" db="EMBL/GenBank/DDBJ databases">
        <title>Microbacterium sp. nov., a novel actinobacterium isolated from cow dung.</title>
        <authorList>
            <person name="Zhang L."/>
        </authorList>
    </citation>
    <scope>NUCLEOTIDE SEQUENCE</scope>
    <source>
        <strain evidence="2">NEAU-LLB</strain>
    </source>
</reference>
<protein>
    <recommendedName>
        <fullName evidence="4">DUF1257 domain-containing protein</fullName>
    </recommendedName>
</protein>
<evidence type="ECO:0000313" key="3">
    <source>
        <dbReference type="Proteomes" id="UP000680132"/>
    </source>
</evidence>
<dbReference type="RefSeq" id="WP_208499681.1">
    <property type="nucleotide sequence ID" value="NZ_JAGFOA010000001.1"/>
</dbReference>
<gene>
    <name evidence="2" type="ORF">J5V96_01165</name>
</gene>
<proteinExistence type="predicted"/>
<dbReference type="AlphaFoldDB" id="A0A939TPI7"/>
<accession>A0A939TPI7</accession>
<organism evidence="2 3">
    <name type="scientific">Microbacterium stercoris</name>
    <dbReference type="NCBI Taxonomy" id="2820289"/>
    <lineage>
        <taxon>Bacteria</taxon>
        <taxon>Bacillati</taxon>
        <taxon>Actinomycetota</taxon>
        <taxon>Actinomycetes</taxon>
        <taxon>Micrococcales</taxon>
        <taxon>Microbacteriaceae</taxon>
        <taxon>Microbacterium</taxon>
    </lineage>
</organism>
<comment type="caution">
    <text evidence="2">The sequence shown here is derived from an EMBL/GenBank/DDBJ whole genome shotgun (WGS) entry which is preliminary data.</text>
</comment>
<keyword evidence="3" id="KW-1185">Reference proteome</keyword>
<dbReference type="Proteomes" id="UP000680132">
    <property type="component" value="Unassembled WGS sequence"/>
</dbReference>
<feature type="chain" id="PRO_5038994321" description="DUF1257 domain-containing protein" evidence="1">
    <location>
        <begin position="27"/>
        <end position="161"/>
    </location>
</feature>